<proteinExistence type="predicted"/>
<name>A0A4Y4DUH3_GLUUR</name>
<evidence type="ECO:0000313" key="3">
    <source>
        <dbReference type="Proteomes" id="UP000316612"/>
    </source>
</evidence>
<organism evidence="2 3">
    <name type="scientific">Glutamicibacter uratoxydans</name>
    <name type="common">Arthrobacter uratoxydans</name>
    <dbReference type="NCBI Taxonomy" id="43667"/>
    <lineage>
        <taxon>Bacteria</taxon>
        <taxon>Bacillati</taxon>
        <taxon>Actinomycetota</taxon>
        <taxon>Actinomycetes</taxon>
        <taxon>Micrococcales</taxon>
        <taxon>Micrococcaceae</taxon>
        <taxon>Glutamicibacter</taxon>
    </lineage>
</organism>
<reference evidence="2 3" key="1">
    <citation type="submission" date="2019-06" db="EMBL/GenBank/DDBJ databases">
        <title>Whole genome shotgun sequence of Glutamicibacter uratoxydans NBRC 15515.</title>
        <authorList>
            <person name="Hosoyama A."/>
            <person name="Uohara A."/>
            <person name="Ohji S."/>
            <person name="Ichikawa N."/>
        </authorList>
    </citation>
    <scope>NUCLEOTIDE SEQUENCE [LARGE SCALE GENOMIC DNA]</scope>
    <source>
        <strain evidence="2 3">NBRC 15515</strain>
    </source>
</reference>
<comment type="caution">
    <text evidence="2">The sequence shown here is derived from an EMBL/GenBank/DDBJ whole genome shotgun (WGS) entry which is preliminary data.</text>
</comment>
<keyword evidence="1" id="KW-0472">Membrane</keyword>
<gene>
    <name evidence="2" type="ORF">AUR04nite_26420</name>
</gene>
<dbReference type="Proteomes" id="UP000316612">
    <property type="component" value="Unassembled WGS sequence"/>
</dbReference>
<feature type="transmembrane region" description="Helical" evidence="1">
    <location>
        <begin position="16"/>
        <end position="36"/>
    </location>
</feature>
<evidence type="ECO:0008006" key="4">
    <source>
        <dbReference type="Google" id="ProtNLM"/>
    </source>
</evidence>
<keyword evidence="1" id="KW-0812">Transmembrane</keyword>
<dbReference type="AlphaFoldDB" id="A0A4Y4DUH3"/>
<protein>
    <recommendedName>
        <fullName evidence="4">DUF3188 domain-containing protein</fullName>
    </recommendedName>
</protein>
<feature type="transmembrane region" description="Helical" evidence="1">
    <location>
        <begin position="42"/>
        <end position="63"/>
    </location>
</feature>
<dbReference type="RefSeq" id="WP_141365872.1">
    <property type="nucleotide sequence ID" value="NZ_BAAAJL010000010.1"/>
</dbReference>
<sequence>MTNTPWEAASPHYKKLVFSAMGLIGLGIILTIIGSLSHIRPVVYVAIGLLAVGMICHLAGLVVRARDTRNWRIANELVRNPREAKDKQNKSGS</sequence>
<dbReference type="OrthoDB" id="4950952at2"/>
<evidence type="ECO:0000313" key="2">
    <source>
        <dbReference type="EMBL" id="GED07110.1"/>
    </source>
</evidence>
<keyword evidence="1" id="KW-1133">Transmembrane helix</keyword>
<keyword evidence="3" id="KW-1185">Reference proteome</keyword>
<accession>A0A4Y4DUH3</accession>
<dbReference type="EMBL" id="BJNY01000016">
    <property type="protein sequence ID" value="GED07110.1"/>
    <property type="molecule type" value="Genomic_DNA"/>
</dbReference>
<evidence type="ECO:0000256" key="1">
    <source>
        <dbReference type="SAM" id="Phobius"/>
    </source>
</evidence>